<sequence>MKTNYTKPILSTKEHIKLLKSRNLIINNYKFAENTLNNVNYYNLSGYLYVFEDKSNYNLRTHNFTDVNFEEVFEFFKIDTKIRHLLLSCIFYIEVYMKNIISKTFTEIYKDAFYNYNIPNNIYKKINMEMEILANNSKELFILHYKEKYNDFPKLPIWMSVEIMSLGILSKFYLFSEKRYKEEVAQKMRLNHYKYLEKLLHSITIIRNKCAHHSRLLCISLNKLKFPKQNKEKLNCNYNIRLLKQDTLFNFIVNLEYFINKVPICLKNTMPLLKEIYKELYKLNQLNSVKNKSYISNEIGLIDGWNGKEFFNGN</sequence>
<gene>
    <name evidence="1" type="ORF">EPJ84_09105</name>
</gene>
<dbReference type="Pfam" id="PF07751">
    <property type="entry name" value="Abi_2"/>
    <property type="match status" value="1"/>
</dbReference>
<proteinExistence type="predicted"/>
<name>A0A5C8FGM1_9SPIR</name>
<accession>A0A5C8FGM1</accession>
<comment type="caution">
    <text evidence="1">The sequence shown here is derived from an EMBL/GenBank/DDBJ whole genome shotgun (WGS) entry which is preliminary data.</text>
</comment>
<evidence type="ECO:0000313" key="2">
    <source>
        <dbReference type="Proteomes" id="UP000322307"/>
    </source>
</evidence>
<dbReference type="AlphaFoldDB" id="A0A5C8FGM1"/>
<evidence type="ECO:0000313" key="1">
    <source>
        <dbReference type="EMBL" id="TXJ49126.1"/>
    </source>
</evidence>
<dbReference type="Proteomes" id="UP000322307">
    <property type="component" value="Unassembled WGS sequence"/>
</dbReference>
<organism evidence="1 2">
    <name type="scientific">Brachyspira aalborgi</name>
    <dbReference type="NCBI Taxonomy" id="29522"/>
    <lineage>
        <taxon>Bacteria</taxon>
        <taxon>Pseudomonadati</taxon>
        <taxon>Spirochaetota</taxon>
        <taxon>Spirochaetia</taxon>
        <taxon>Brachyspirales</taxon>
        <taxon>Brachyspiraceae</taxon>
        <taxon>Brachyspira</taxon>
    </lineage>
</organism>
<reference evidence="1 2" key="1">
    <citation type="journal article" date="1992" name="Lakartidningen">
        <title>[Penicillin V and not amoxicillin is the first choice preparation in acute otitis].</title>
        <authorList>
            <person name="Kamme C."/>
            <person name="Lundgren K."/>
            <person name="Prellner K."/>
        </authorList>
    </citation>
    <scope>NUCLEOTIDE SEQUENCE [LARGE SCALE GENOMIC DNA]</scope>
    <source>
        <strain evidence="1 2">PC3939II</strain>
    </source>
</reference>
<dbReference type="EMBL" id="SAYE01000015">
    <property type="protein sequence ID" value="TXJ49126.1"/>
    <property type="molecule type" value="Genomic_DNA"/>
</dbReference>
<protein>
    <submittedName>
        <fullName evidence="1">Abi family protein</fullName>
    </submittedName>
</protein>
<dbReference type="RefSeq" id="WP_147718465.1">
    <property type="nucleotide sequence ID" value="NZ_SAYE01000015.1"/>
</dbReference>
<dbReference type="InterPro" id="IPR011664">
    <property type="entry name" value="Abi_system_AbiD/AbiF-like"/>
</dbReference>